<protein>
    <submittedName>
        <fullName evidence="2">Phosphoribosyl 1,2-cyclic phosphodiesterase</fullName>
    </submittedName>
</protein>
<dbReference type="RefSeq" id="WP_158239765.1">
    <property type="nucleotide sequence ID" value="NZ_PJNE01000001.1"/>
</dbReference>
<keyword evidence="3" id="KW-1185">Reference proteome</keyword>
<gene>
    <name evidence="2" type="ORF">ATL31_0244</name>
</gene>
<dbReference type="AlphaFoldDB" id="A0A2N3YF16"/>
<dbReference type="CDD" id="cd07715">
    <property type="entry name" value="TaR3-like_MBL-fold"/>
    <property type="match status" value="1"/>
</dbReference>
<dbReference type="InterPro" id="IPR036866">
    <property type="entry name" value="RibonucZ/Hydroxyglut_hydro"/>
</dbReference>
<dbReference type="Proteomes" id="UP000233781">
    <property type="component" value="Unassembled WGS sequence"/>
</dbReference>
<dbReference type="PANTHER" id="PTHR42663">
    <property type="entry name" value="HYDROLASE C777.06C-RELATED-RELATED"/>
    <property type="match status" value="1"/>
</dbReference>
<dbReference type="EMBL" id="PJNE01000001">
    <property type="protein sequence ID" value="PKW25454.1"/>
    <property type="molecule type" value="Genomic_DNA"/>
</dbReference>
<reference evidence="2 3" key="1">
    <citation type="submission" date="2017-12" db="EMBL/GenBank/DDBJ databases">
        <title>Sequencing the genomes of 1000 Actinobacteria strains.</title>
        <authorList>
            <person name="Klenk H.-P."/>
        </authorList>
    </citation>
    <scope>NUCLEOTIDE SEQUENCE [LARGE SCALE GENOMIC DNA]</scope>
    <source>
        <strain evidence="2 3">DSM 12806</strain>
    </source>
</reference>
<comment type="caution">
    <text evidence="2">The sequence shown here is derived from an EMBL/GenBank/DDBJ whole genome shotgun (WGS) entry which is preliminary data.</text>
</comment>
<proteinExistence type="predicted"/>
<organism evidence="2 3">
    <name type="scientific">Phycicoccus duodecadis</name>
    <dbReference type="NCBI Taxonomy" id="173053"/>
    <lineage>
        <taxon>Bacteria</taxon>
        <taxon>Bacillati</taxon>
        <taxon>Actinomycetota</taxon>
        <taxon>Actinomycetes</taxon>
        <taxon>Micrococcales</taxon>
        <taxon>Intrasporangiaceae</taxon>
        <taxon>Phycicoccus</taxon>
    </lineage>
</organism>
<evidence type="ECO:0000313" key="3">
    <source>
        <dbReference type="Proteomes" id="UP000233781"/>
    </source>
</evidence>
<dbReference type="OrthoDB" id="4137979at2"/>
<feature type="domain" description="Metallo-beta-lactamase" evidence="1">
    <location>
        <begin position="41"/>
        <end position="236"/>
    </location>
</feature>
<dbReference type="InterPro" id="IPR001279">
    <property type="entry name" value="Metallo-B-lactamas"/>
</dbReference>
<dbReference type="Gene3D" id="3.60.15.10">
    <property type="entry name" value="Ribonuclease Z/Hydroxyacylglutathione hydrolase-like"/>
    <property type="match status" value="1"/>
</dbReference>
<sequence>MELTFLGVRGSTCAPGPRFVRYGGHTACVAVTARGGDRPVLLLDAGTGIRSASAMLRGEAFRGTVLVSHLHWDHVQGLPFFAAGDREDARVTVQVPAQGGASGRDLLAQLMSPPGFPIEPEGLIGDWSFEAVEAGKSVVEGLGVTSVDVEHKGGRTFGYVLEEDGRRVAYVPDHAPAVGVSDELLAALQGVDVLVHDAQFLEWERPRARDYGHATVDDAVHLGERVGARRLVLFHHGPHREDDALDTMAQVVPTDLEVVTAREGMVLKV</sequence>
<dbReference type="PANTHER" id="PTHR42663:SF4">
    <property type="entry name" value="SLL1036 PROTEIN"/>
    <property type="match status" value="1"/>
</dbReference>
<evidence type="ECO:0000313" key="2">
    <source>
        <dbReference type="EMBL" id="PKW25454.1"/>
    </source>
</evidence>
<accession>A0A2N3YF16</accession>
<name>A0A2N3YF16_9MICO</name>
<evidence type="ECO:0000259" key="1">
    <source>
        <dbReference type="Pfam" id="PF12706"/>
    </source>
</evidence>
<dbReference type="Pfam" id="PF12706">
    <property type="entry name" value="Lactamase_B_2"/>
    <property type="match status" value="1"/>
</dbReference>
<dbReference type="SUPFAM" id="SSF56281">
    <property type="entry name" value="Metallo-hydrolase/oxidoreductase"/>
    <property type="match status" value="1"/>
</dbReference>